<feature type="region of interest" description="Disordered" evidence="1">
    <location>
        <begin position="110"/>
        <end position="151"/>
    </location>
</feature>
<sequence>MIVAPTRAERHTKRNPEPRFAPSQPINSTWDRGAPSPSIDDDGMGLVVERHLQMSNYGPVRAVRCSVVNGVVTLFGTLPSYYMKQVAQTLVCRGELVFRVENLCEVVYPQQRDSSPTPSCGSEADEPRSSTKGRLGHDVGVQEGSSKNASR</sequence>
<evidence type="ECO:0008006" key="4">
    <source>
        <dbReference type="Google" id="ProtNLM"/>
    </source>
</evidence>
<name>A0A518GNS3_9PLAN</name>
<organism evidence="2 3">
    <name type="scientific">Planctopirus ephydatiae</name>
    <dbReference type="NCBI Taxonomy" id="2528019"/>
    <lineage>
        <taxon>Bacteria</taxon>
        <taxon>Pseudomonadati</taxon>
        <taxon>Planctomycetota</taxon>
        <taxon>Planctomycetia</taxon>
        <taxon>Planctomycetales</taxon>
        <taxon>Planctomycetaceae</taxon>
        <taxon>Planctopirus</taxon>
    </lineage>
</organism>
<dbReference type="OrthoDB" id="291621at2"/>
<dbReference type="Gene3D" id="3.30.1340.30">
    <property type="match status" value="1"/>
</dbReference>
<dbReference type="KEGG" id="peh:Spb1_22090"/>
<protein>
    <recommendedName>
        <fullName evidence="4">BON domain protein</fullName>
    </recommendedName>
</protein>
<reference evidence="2 3" key="1">
    <citation type="submission" date="2019-02" db="EMBL/GenBank/DDBJ databases">
        <title>Deep-cultivation of Planctomycetes and their phenomic and genomic characterization uncovers novel biology.</title>
        <authorList>
            <person name="Wiegand S."/>
            <person name="Jogler M."/>
            <person name="Boedeker C."/>
            <person name="Pinto D."/>
            <person name="Vollmers J."/>
            <person name="Rivas-Marin E."/>
            <person name="Kohn T."/>
            <person name="Peeters S.H."/>
            <person name="Heuer A."/>
            <person name="Rast P."/>
            <person name="Oberbeckmann S."/>
            <person name="Bunk B."/>
            <person name="Jeske O."/>
            <person name="Meyerdierks A."/>
            <person name="Storesund J.E."/>
            <person name="Kallscheuer N."/>
            <person name="Luecker S."/>
            <person name="Lage O.M."/>
            <person name="Pohl T."/>
            <person name="Merkel B.J."/>
            <person name="Hornburger P."/>
            <person name="Mueller R.-W."/>
            <person name="Bruemmer F."/>
            <person name="Labrenz M."/>
            <person name="Spormann A.M."/>
            <person name="Op den Camp H."/>
            <person name="Overmann J."/>
            <person name="Amann R."/>
            <person name="Jetten M.S.M."/>
            <person name="Mascher T."/>
            <person name="Medema M.H."/>
            <person name="Devos D.P."/>
            <person name="Kaster A.-K."/>
            <person name="Ovreas L."/>
            <person name="Rohde M."/>
            <person name="Galperin M.Y."/>
            <person name="Jogler C."/>
        </authorList>
    </citation>
    <scope>NUCLEOTIDE SEQUENCE [LARGE SCALE GENOMIC DNA]</scope>
    <source>
        <strain evidence="2 3">Spb1</strain>
    </source>
</reference>
<keyword evidence="3" id="KW-1185">Reference proteome</keyword>
<dbReference type="Proteomes" id="UP000315349">
    <property type="component" value="Chromosome"/>
</dbReference>
<feature type="compositionally biased region" description="Polar residues" evidence="1">
    <location>
        <begin position="111"/>
        <end position="120"/>
    </location>
</feature>
<dbReference type="EMBL" id="CP036299">
    <property type="protein sequence ID" value="QDV30280.1"/>
    <property type="molecule type" value="Genomic_DNA"/>
</dbReference>
<dbReference type="AlphaFoldDB" id="A0A518GNS3"/>
<feature type="region of interest" description="Disordered" evidence="1">
    <location>
        <begin position="1"/>
        <end position="41"/>
    </location>
</feature>
<accession>A0A518GNS3</accession>
<evidence type="ECO:0000313" key="3">
    <source>
        <dbReference type="Proteomes" id="UP000315349"/>
    </source>
</evidence>
<evidence type="ECO:0000256" key="1">
    <source>
        <dbReference type="SAM" id="MobiDB-lite"/>
    </source>
</evidence>
<gene>
    <name evidence="2" type="ORF">Spb1_22090</name>
</gene>
<evidence type="ECO:0000313" key="2">
    <source>
        <dbReference type="EMBL" id="QDV30280.1"/>
    </source>
</evidence>
<dbReference type="RefSeq" id="WP_145299390.1">
    <property type="nucleotide sequence ID" value="NZ_CP036299.1"/>
</dbReference>
<proteinExistence type="predicted"/>